<dbReference type="InterPro" id="IPR046357">
    <property type="entry name" value="PPIase_dom_sf"/>
</dbReference>
<organism evidence="11 12">
    <name type="scientific">Chara braunii</name>
    <name type="common">Braun's stonewort</name>
    <dbReference type="NCBI Taxonomy" id="69332"/>
    <lineage>
        <taxon>Eukaryota</taxon>
        <taxon>Viridiplantae</taxon>
        <taxon>Streptophyta</taxon>
        <taxon>Charophyceae</taxon>
        <taxon>Charales</taxon>
        <taxon>Characeae</taxon>
        <taxon>Chara</taxon>
    </lineage>
</organism>
<comment type="subcellular location">
    <subcellularLocation>
        <location evidence="7">Plastid</location>
        <location evidence="7">Chloroplast thylakoid</location>
    </subcellularLocation>
</comment>
<feature type="compositionally biased region" description="Low complexity" evidence="9">
    <location>
        <begin position="90"/>
        <end position="103"/>
    </location>
</feature>
<protein>
    <recommendedName>
        <fullName evidence="8">peptidylprolyl isomerase</fullName>
        <ecNumber evidence="8">5.2.1.8</ecNumber>
    </recommendedName>
</protein>
<evidence type="ECO:0000313" key="12">
    <source>
        <dbReference type="Proteomes" id="UP000265515"/>
    </source>
</evidence>
<dbReference type="OrthoDB" id="1902587at2759"/>
<dbReference type="Pfam" id="PF00254">
    <property type="entry name" value="FKBP_C"/>
    <property type="match status" value="1"/>
</dbReference>
<accession>A0A388KAY6</accession>
<dbReference type="Gene3D" id="3.10.50.40">
    <property type="match status" value="1"/>
</dbReference>
<dbReference type="Proteomes" id="UP000265515">
    <property type="component" value="Unassembled WGS sequence"/>
</dbReference>
<dbReference type="SUPFAM" id="SSF54534">
    <property type="entry name" value="FKBP-like"/>
    <property type="match status" value="1"/>
</dbReference>
<dbReference type="InterPro" id="IPR044183">
    <property type="entry name" value="PNSL4/FKBP13-like"/>
</dbReference>
<feature type="region of interest" description="Disordered" evidence="9">
    <location>
        <begin position="90"/>
        <end position="133"/>
    </location>
</feature>
<dbReference type="InterPro" id="IPR001179">
    <property type="entry name" value="PPIase_FKBP_dom"/>
</dbReference>
<proteinExistence type="inferred from homology"/>
<evidence type="ECO:0000256" key="7">
    <source>
        <dbReference type="ARBA" id="ARBA00046272"/>
    </source>
</evidence>
<comment type="catalytic activity">
    <reaction evidence="8">
        <text>[protein]-peptidylproline (omega=180) = [protein]-peptidylproline (omega=0)</text>
        <dbReference type="Rhea" id="RHEA:16237"/>
        <dbReference type="Rhea" id="RHEA-COMP:10747"/>
        <dbReference type="Rhea" id="RHEA-COMP:10748"/>
        <dbReference type="ChEBI" id="CHEBI:83833"/>
        <dbReference type="ChEBI" id="CHEBI:83834"/>
        <dbReference type="EC" id="5.2.1.8"/>
    </reaction>
</comment>
<keyword evidence="6" id="KW-1015">Disulfide bond</keyword>
<evidence type="ECO:0000313" key="11">
    <source>
        <dbReference type="EMBL" id="GBG67225.1"/>
    </source>
</evidence>
<evidence type="ECO:0000256" key="9">
    <source>
        <dbReference type="SAM" id="MobiDB-lite"/>
    </source>
</evidence>
<keyword evidence="3" id="KW-0934">Plastid</keyword>
<keyword evidence="2" id="KW-0150">Chloroplast</keyword>
<evidence type="ECO:0000256" key="4">
    <source>
        <dbReference type="ARBA" id="ARBA00022946"/>
    </source>
</evidence>
<dbReference type="PROSITE" id="PS50059">
    <property type="entry name" value="FKBP_PPIASE"/>
    <property type="match status" value="1"/>
</dbReference>
<reference evidence="11 12" key="1">
    <citation type="journal article" date="2018" name="Cell">
        <title>The Chara Genome: Secondary Complexity and Implications for Plant Terrestrialization.</title>
        <authorList>
            <person name="Nishiyama T."/>
            <person name="Sakayama H."/>
            <person name="Vries J.D."/>
            <person name="Buschmann H."/>
            <person name="Saint-Marcoux D."/>
            <person name="Ullrich K.K."/>
            <person name="Haas F.B."/>
            <person name="Vanderstraeten L."/>
            <person name="Becker D."/>
            <person name="Lang D."/>
            <person name="Vosolsobe S."/>
            <person name="Rombauts S."/>
            <person name="Wilhelmsson P.K.I."/>
            <person name="Janitza P."/>
            <person name="Kern R."/>
            <person name="Heyl A."/>
            <person name="Rumpler F."/>
            <person name="Villalobos L.I.A.C."/>
            <person name="Clay J.M."/>
            <person name="Skokan R."/>
            <person name="Toyoda A."/>
            <person name="Suzuki Y."/>
            <person name="Kagoshima H."/>
            <person name="Schijlen E."/>
            <person name="Tajeshwar N."/>
            <person name="Catarino B."/>
            <person name="Hetherington A.J."/>
            <person name="Saltykova A."/>
            <person name="Bonnot C."/>
            <person name="Breuninger H."/>
            <person name="Symeonidi A."/>
            <person name="Radhakrishnan G.V."/>
            <person name="Van Nieuwerburgh F."/>
            <person name="Deforce D."/>
            <person name="Chang C."/>
            <person name="Karol K.G."/>
            <person name="Hedrich R."/>
            <person name="Ulvskov P."/>
            <person name="Glockner G."/>
            <person name="Delwiche C.F."/>
            <person name="Petrasek J."/>
            <person name="Van de Peer Y."/>
            <person name="Friml J."/>
            <person name="Beilby M."/>
            <person name="Dolan L."/>
            <person name="Kohara Y."/>
            <person name="Sugano S."/>
            <person name="Fujiyama A."/>
            <person name="Delaux P.-M."/>
            <person name="Quint M."/>
            <person name="TheiBen G."/>
            <person name="Hagemann M."/>
            <person name="Harholt J."/>
            <person name="Dunand C."/>
            <person name="Zachgo S."/>
            <person name="Langdale J."/>
            <person name="Maumus F."/>
            <person name="Straeten D.V.D."/>
            <person name="Gould S.B."/>
            <person name="Rensing S.A."/>
        </authorList>
    </citation>
    <scope>NUCLEOTIDE SEQUENCE [LARGE SCALE GENOMIC DNA]</scope>
    <source>
        <strain evidence="11 12">S276</strain>
    </source>
</reference>
<evidence type="ECO:0000256" key="6">
    <source>
        <dbReference type="ARBA" id="ARBA00023157"/>
    </source>
</evidence>
<comment type="similarity">
    <text evidence="1">Belongs to the FKBP-type PPIase family.</text>
</comment>
<keyword evidence="5" id="KW-0793">Thylakoid</keyword>
<feature type="domain" description="PPIase FKBP-type" evidence="10">
    <location>
        <begin position="230"/>
        <end position="333"/>
    </location>
</feature>
<dbReference type="EMBL" id="BFEA01000084">
    <property type="protein sequence ID" value="GBG67225.1"/>
    <property type="molecule type" value="Genomic_DNA"/>
</dbReference>
<gene>
    <name evidence="11" type="ORF">CBR_g84888</name>
</gene>
<keyword evidence="8" id="KW-0697">Rotamase</keyword>
<keyword evidence="8" id="KW-0413">Isomerase</keyword>
<evidence type="ECO:0000259" key="10">
    <source>
        <dbReference type="PROSITE" id="PS50059"/>
    </source>
</evidence>
<keyword evidence="12" id="KW-1185">Reference proteome</keyword>
<dbReference type="EC" id="5.2.1.8" evidence="8"/>
<dbReference type="GO" id="GO:0009534">
    <property type="term" value="C:chloroplast thylakoid"/>
    <property type="evidence" value="ECO:0007669"/>
    <property type="project" value="UniProtKB-SubCell"/>
</dbReference>
<dbReference type="PANTHER" id="PTHR47833">
    <property type="entry name" value="PHOTOSYNTHETIC NDH SUBUNIT OF LUMENAL LOCATION 4, CHLOROPLASTIC"/>
    <property type="match status" value="1"/>
</dbReference>
<sequence>MAGAISPSMGLAAASCGRRSPACRISRIVRRTTTLSSRPLARSAVSLPPQPRRRWYTYTWRAAEQPLCSGRSLGSVRGAGAGGGQRGLCGEAMGSPPSSSSSSMARGLVGGRAGGEDAGHSGRQSASALLRSQRAATSRDDVAATAGSVCGDATAVSRDLDRKTTATAVGRRQWAAVVAAALAAAAAVAAATSSADVALADDCFTKLTETPLGLSFCDIKVGDGDAPQKGMLIKAHYTGRLASNGRIFDSSYDRGRPFVFRVGVGEVIKGWDVGILGTDDLPAMLPGGRRTLVIPPGLGYGERGAGCRGVTPDTCIIPPNSTLIFDVDYIGAAIVKE</sequence>
<feature type="compositionally biased region" description="Low complexity" evidence="9">
    <location>
        <begin position="123"/>
        <end position="133"/>
    </location>
</feature>
<evidence type="ECO:0000256" key="5">
    <source>
        <dbReference type="ARBA" id="ARBA00023078"/>
    </source>
</evidence>
<name>A0A388KAY6_CHABU</name>
<comment type="caution">
    <text evidence="11">The sequence shown here is derived from an EMBL/GenBank/DDBJ whole genome shotgun (WGS) entry which is preliminary data.</text>
</comment>
<evidence type="ECO:0000256" key="3">
    <source>
        <dbReference type="ARBA" id="ARBA00022640"/>
    </source>
</evidence>
<evidence type="ECO:0000256" key="8">
    <source>
        <dbReference type="PROSITE-ProRule" id="PRU00277"/>
    </source>
</evidence>
<evidence type="ECO:0000256" key="1">
    <source>
        <dbReference type="ARBA" id="ARBA00006577"/>
    </source>
</evidence>
<dbReference type="PANTHER" id="PTHR47833:SF2">
    <property type="entry name" value="PEPTIDYLPROLYL ISOMERASE"/>
    <property type="match status" value="1"/>
</dbReference>
<dbReference type="STRING" id="69332.A0A388KAY6"/>
<keyword evidence="4" id="KW-0809">Transit peptide</keyword>
<dbReference type="AlphaFoldDB" id="A0A388KAY6"/>
<dbReference type="GO" id="GO:0003755">
    <property type="term" value="F:peptidyl-prolyl cis-trans isomerase activity"/>
    <property type="evidence" value="ECO:0007669"/>
    <property type="project" value="UniProtKB-KW"/>
</dbReference>
<dbReference type="Gramene" id="GBG67225">
    <property type="protein sequence ID" value="GBG67225"/>
    <property type="gene ID" value="CBR_g84888"/>
</dbReference>
<dbReference type="FunFam" id="3.10.50.40:FF:000032">
    <property type="entry name" value="Peptidylprolyl isomerase"/>
    <property type="match status" value="1"/>
</dbReference>
<evidence type="ECO:0000256" key="2">
    <source>
        <dbReference type="ARBA" id="ARBA00022528"/>
    </source>
</evidence>